<comment type="caution">
    <text evidence="2">The sequence shown here is derived from an EMBL/GenBank/DDBJ whole genome shotgun (WGS) entry which is preliminary data.</text>
</comment>
<dbReference type="EMBL" id="JAAGWF010000007">
    <property type="protein sequence ID" value="NEK57325.1"/>
    <property type="molecule type" value="Genomic_DNA"/>
</dbReference>
<reference evidence="2 3" key="1">
    <citation type="submission" date="2020-02" db="EMBL/GenBank/DDBJ databases">
        <title>Geodermatophilus sabuli CPCC 205279 I12A-02694.</title>
        <authorList>
            <person name="Jiang Z."/>
        </authorList>
    </citation>
    <scope>NUCLEOTIDE SEQUENCE [LARGE SCALE GENOMIC DNA]</scope>
    <source>
        <strain evidence="2 3">I12A-02694</strain>
    </source>
</reference>
<dbReference type="Proteomes" id="UP000470246">
    <property type="component" value="Unassembled WGS sequence"/>
</dbReference>
<dbReference type="AlphaFoldDB" id="A0A7K3VXE4"/>
<dbReference type="RefSeq" id="WP_163480509.1">
    <property type="nucleotide sequence ID" value="NZ_JAAGWF010000007.1"/>
</dbReference>
<evidence type="ECO:0008006" key="4">
    <source>
        <dbReference type="Google" id="ProtNLM"/>
    </source>
</evidence>
<proteinExistence type="predicted"/>
<feature type="region of interest" description="Disordered" evidence="1">
    <location>
        <begin position="1"/>
        <end position="63"/>
    </location>
</feature>
<sequence>MASLFTKLTQAANNPKAKEAIRQVSERAQQVAKDPKTKAKIEDVRKRFQGGRGTGTGTGTTGH</sequence>
<evidence type="ECO:0000313" key="2">
    <source>
        <dbReference type="EMBL" id="NEK57325.1"/>
    </source>
</evidence>
<feature type="compositionally biased region" description="Gly residues" evidence="1">
    <location>
        <begin position="50"/>
        <end position="63"/>
    </location>
</feature>
<evidence type="ECO:0000256" key="1">
    <source>
        <dbReference type="SAM" id="MobiDB-lite"/>
    </source>
</evidence>
<feature type="compositionally biased region" description="Basic and acidic residues" evidence="1">
    <location>
        <begin position="16"/>
        <end position="25"/>
    </location>
</feature>
<gene>
    <name evidence="2" type="ORF">GCU56_05490</name>
</gene>
<protein>
    <recommendedName>
        <fullName evidence="4">Antitoxin</fullName>
    </recommendedName>
</protein>
<organism evidence="2 3">
    <name type="scientific">Geodermatophilus sabuli</name>
    <dbReference type="NCBI Taxonomy" id="1564158"/>
    <lineage>
        <taxon>Bacteria</taxon>
        <taxon>Bacillati</taxon>
        <taxon>Actinomycetota</taxon>
        <taxon>Actinomycetes</taxon>
        <taxon>Geodermatophilales</taxon>
        <taxon>Geodermatophilaceae</taxon>
        <taxon>Geodermatophilus</taxon>
    </lineage>
</organism>
<feature type="compositionally biased region" description="Basic and acidic residues" evidence="1">
    <location>
        <begin position="33"/>
        <end position="46"/>
    </location>
</feature>
<feature type="compositionally biased region" description="Polar residues" evidence="1">
    <location>
        <begin position="1"/>
        <end position="13"/>
    </location>
</feature>
<evidence type="ECO:0000313" key="3">
    <source>
        <dbReference type="Proteomes" id="UP000470246"/>
    </source>
</evidence>
<accession>A0A7K3VXE4</accession>
<keyword evidence="3" id="KW-1185">Reference proteome</keyword>
<name>A0A7K3VXE4_9ACTN</name>